<evidence type="ECO:0000256" key="1">
    <source>
        <dbReference type="SAM" id="Phobius"/>
    </source>
</evidence>
<gene>
    <name evidence="2" type="ORF">METZ01_LOCUS422502</name>
</gene>
<feature type="transmembrane region" description="Helical" evidence="1">
    <location>
        <begin position="12"/>
        <end position="33"/>
    </location>
</feature>
<dbReference type="Gene3D" id="2.40.50.100">
    <property type="match status" value="1"/>
</dbReference>
<feature type="non-terminal residue" evidence="2">
    <location>
        <position position="1"/>
    </location>
</feature>
<keyword evidence="1" id="KW-0472">Membrane</keyword>
<sequence length="102" mass="11368">VTGRPPKRKKKLLRIFLFFGAAAAIGAIVYFNVKKEKEEPTFPTVRVERGNLIDKLAETGSIELVRTVEIKSTIPGRIRELPVEAGDWVEEGQLLAVIEPDP</sequence>
<feature type="non-terminal residue" evidence="2">
    <location>
        <position position="102"/>
    </location>
</feature>
<dbReference type="PANTHER" id="PTHR30469:SF33">
    <property type="entry name" value="SLR1207 PROTEIN"/>
    <property type="match status" value="1"/>
</dbReference>
<keyword evidence="1" id="KW-0812">Transmembrane</keyword>
<keyword evidence="1" id="KW-1133">Transmembrane helix</keyword>
<dbReference type="InterPro" id="IPR011053">
    <property type="entry name" value="Single_hybrid_motif"/>
</dbReference>
<organism evidence="2">
    <name type="scientific">marine metagenome</name>
    <dbReference type="NCBI Taxonomy" id="408172"/>
    <lineage>
        <taxon>unclassified sequences</taxon>
        <taxon>metagenomes</taxon>
        <taxon>ecological metagenomes</taxon>
    </lineage>
</organism>
<dbReference type="SUPFAM" id="SSF51230">
    <property type="entry name" value="Single hybrid motif"/>
    <property type="match status" value="1"/>
</dbReference>
<dbReference type="GO" id="GO:1990281">
    <property type="term" value="C:efflux pump complex"/>
    <property type="evidence" value="ECO:0007669"/>
    <property type="project" value="TreeGrafter"/>
</dbReference>
<dbReference type="EMBL" id="UINC01167248">
    <property type="protein sequence ID" value="SVD69648.1"/>
    <property type="molecule type" value="Genomic_DNA"/>
</dbReference>
<name>A0A382XH25_9ZZZZ</name>
<protein>
    <submittedName>
        <fullName evidence="2">Uncharacterized protein</fullName>
    </submittedName>
</protein>
<accession>A0A382XH25</accession>
<dbReference type="AlphaFoldDB" id="A0A382XH25"/>
<proteinExistence type="predicted"/>
<evidence type="ECO:0000313" key="2">
    <source>
        <dbReference type="EMBL" id="SVD69648.1"/>
    </source>
</evidence>
<dbReference type="PANTHER" id="PTHR30469">
    <property type="entry name" value="MULTIDRUG RESISTANCE PROTEIN MDTA"/>
    <property type="match status" value="1"/>
</dbReference>
<reference evidence="2" key="1">
    <citation type="submission" date="2018-05" db="EMBL/GenBank/DDBJ databases">
        <authorList>
            <person name="Lanie J.A."/>
            <person name="Ng W.-L."/>
            <person name="Kazmierczak K.M."/>
            <person name="Andrzejewski T.M."/>
            <person name="Davidsen T.M."/>
            <person name="Wayne K.J."/>
            <person name="Tettelin H."/>
            <person name="Glass J.I."/>
            <person name="Rusch D."/>
            <person name="Podicherti R."/>
            <person name="Tsui H.-C.T."/>
            <person name="Winkler M.E."/>
        </authorList>
    </citation>
    <scope>NUCLEOTIDE SEQUENCE</scope>
</reference>
<dbReference type="GO" id="GO:0015562">
    <property type="term" value="F:efflux transmembrane transporter activity"/>
    <property type="evidence" value="ECO:0007669"/>
    <property type="project" value="TreeGrafter"/>
</dbReference>